<dbReference type="PROSITE" id="PS00028">
    <property type="entry name" value="ZINC_FINGER_C2H2_1"/>
    <property type="match status" value="1"/>
</dbReference>
<dbReference type="Proteomes" id="UP000792671">
    <property type="component" value="Genome"/>
</dbReference>
<evidence type="ECO:0000259" key="1">
    <source>
        <dbReference type="PROSITE" id="PS00028"/>
    </source>
</evidence>
<gene>
    <name evidence="2" type="ORF">MYSEV_086</name>
</gene>
<dbReference type="Gene3D" id="3.30.160.60">
    <property type="entry name" value="Classic Zinc Finger"/>
    <property type="match status" value="1"/>
</dbReference>
<organism evidence="2 3">
    <name type="scientific">Mythimna separata entomopoxvirus 'L'</name>
    <dbReference type="NCBI Taxonomy" id="1293572"/>
    <lineage>
        <taxon>Viruses</taxon>
        <taxon>Varidnaviria</taxon>
        <taxon>Bamfordvirae</taxon>
        <taxon>Nucleocytoviricota</taxon>
        <taxon>Pokkesviricetes</taxon>
        <taxon>Chitovirales</taxon>
        <taxon>Poxviridae</taxon>
        <taxon>Entomopoxvirinae</taxon>
        <taxon>Betaentomopoxvirus</taxon>
        <taxon>Betaentomopoxvirus mseparata</taxon>
        <taxon>Mythimna separata entomopoxvirus</taxon>
    </lineage>
</organism>
<feature type="domain" description="C2H2-type" evidence="1">
    <location>
        <begin position="20"/>
        <end position="42"/>
    </location>
</feature>
<protein>
    <recommendedName>
        <fullName evidence="1">C2H2-type domain-containing protein</fullName>
    </recommendedName>
</protein>
<evidence type="ECO:0000313" key="3">
    <source>
        <dbReference type="Proteomes" id="UP000792671"/>
    </source>
</evidence>
<keyword evidence="3" id="KW-1185">Reference proteome</keyword>
<name>A0A916KQ55_9POXV</name>
<dbReference type="GeneID" id="15613708"/>
<proteinExistence type="predicted"/>
<dbReference type="KEGG" id="vg:15613708"/>
<reference evidence="2 3" key="1">
    <citation type="journal article" date="2013" name="J. Virol.">
        <title>New Insights into the Evolution of Entomopoxvirinae from the Complete Genome Sequences of Four Entomopoxviruses Infecting Adoxophyes honmai, Choristoneura biennis, Choristoneura rosaceana, and Mythimna separata.</title>
        <authorList>
            <person name="Theze J."/>
            <person name="Takatsuka J."/>
            <person name="Li Z."/>
            <person name="Gallais J."/>
            <person name="Doucet D."/>
            <person name="Arif B."/>
            <person name="Nakai M."/>
            <person name="Herniou E.A."/>
        </authorList>
    </citation>
    <scope>NUCLEOTIDE SEQUENCE [LARGE SCALE GENOMIC DNA]</scope>
</reference>
<dbReference type="InterPro" id="IPR013087">
    <property type="entry name" value="Znf_C2H2_type"/>
</dbReference>
<sequence length="71" mass="8789">MDTLYLIKIKKFDIKKIIKCNKCKIYFINKFALSKHLKTKAHRLNEWYNRYPLMHHLNLIKNNKYYILCVN</sequence>
<dbReference type="EMBL" id="HF679134">
    <property type="protein sequence ID" value="CCU56284.1"/>
    <property type="molecule type" value="Genomic_DNA"/>
</dbReference>
<dbReference type="RefSeq" id="YP_008003603.1">
    <property type="nucleotide sequence ID" value="NC_021246.1"/>
</dbReference>
<dbReference type="InterPro" id="IPR036236">
    <property type="entry name" value="Znf_C2H2_sf"/>
</dbReference>
<dbReference type="SUPFAM" id="SSF57667">
    <property type="entry name" value="beta-beta-alpha zinc fingers"/>
    <property type="match status" value="1"/>
</dbReference>
<accession>A0A916KQ55</accession>
<evidence type="ECO:0000313" key="2">
    <source>
        <dbReference type="EMBL" id="CCU56284.1"/>
    </source>
</evidence>